<dbReference type="InterPro" id="IPR005301">
    <property type="entry name" value="MOB_kinase_act_fam"/>
</dbReference>
<dbReference type="STRING" id="215637.A0A4P9ZRL8"/>
<feature type="binding site" evidence="1">
    <location>
        <position position="147"/>
    </location>
    <ligand>
        <name>Zn(2+)</name>
        <dbReference type="ChEBI" id="CHEBI:29105"/>
    </ligand>
</feature>
<gene>
    <name evidence="2" type="ORF">BJ085DRAFT_27162</name>
</gene>
<proteinExistence type="predicted"/>
<protein>
    <submittedName>
        <fullName evidence="2">Mob1/phocein</fullName>
    </submittedName>
</protein>
<sequence length="191" mass="22216">MESPDDSDSPFGVREYLQGQVSQNPTLVSKLVSLPSGVDQNVWVYEHTRQICIELNYFLGYLHAECTLESCPEMIVGEWRFLCAGHRPPRQCPALHYTVHTLDCAIETLADVRQFPHLIEIPEPSVRALRDIARRFDRIFAHCYSNHRQTFQSFENHYHTYARFSLLIQHYNLVDEGSITMPELARRYSMA</sequence>
<dbReference type="SUPFAM" id="SSF101152">
    <property type="entry name" value="Mob1/phocein"/>
    <property type="match status" value="1"/>
</dbReference>
<dbReference type="InterPro" id="IPR036703">
    <property type="entry name" value="MOB_kinase_act_sf"/>
</dbReference>
<dbReference type="SMART" id="SM01388">
    <property type="entry name" value="Mob1_phocein"/>
    <property type="match status" value="1"/>
</dbReference>
<keyword evidence="1" id="KW-0862">Zinc</keyword>
<dbReference type="AlphaFoldDB" id="A0A4P9ZRL8"/>
<dbReference type="Pfam" id="PF03637">
    <property type="entry name" value="Mob1_phocein"/>
    <property type="match status" value="1"/>
</dbReference>
<evidence type="ECO:0000313" key="3">
    <source>
        <dbReference type="Proteomes" id="UP000268162"/>
    </source>
</evidence>
<name>A0A4P9ZRL8_9FUNG</name>
<organism evidence="2 3">
    <name type="scientific">Dimargaris cristalligena</name>
    <dbReference type="NCBI Taxonomy" id="215637"/>
    <lineage>
        <taxon>Eukaryota</taxon>
        <taxon>Fungi</taxon>
        <taxon>Fungi incertae sedis</taxon>
        <taxon>Zoopagomycota</taxon>
        <taxon>Kickxellomycotina</taxon>
        <taxon>Dimargaritomycetes</taxon>
        <taxon>Dimargaritales</taxon>
        <taxon>Dimargaritaceae</taxon>
        <taxon>Dimargaris</taxon>
    </lineage>
</organism>
<reference evidence="3" key="1">
    <citation type="journal article" date="2018" name="Nat. Microbiol.">
        <title>Leveraging single-cell genomics to expand the fungal tree of life.</title>
        <authorList>
            <person name="Ahrendt S.R."/>
            <person name="Quandt C.A."/>
            <person name="Ciobanu D."/>
            <person name="Clum A."/>
            <person name="Salamov A."/>
            <person name="Andreopoulos B."/>
            <person name="Cheng J.F."/>
            <person name="Woyke T."/>
            <person name="Pelin A."/>
            <person name="Henrissat B."/>
            <person name="Reynolds N.K."/>
            <person name="Benny G.L."/>
            <person name="Smith M.E."/>
            <person name="James T.Y."/>
            <person name="Grigoriev I.V."/>
        </authorList>
    </citation>
    <scope>NUCLEOTIDE SEQUENCE [LARGE SCALE GENOMIC DNA]</scope>
    <source>
        <strain evidence="3">RSA 468</strain>
    </source>
</reference>
<evidence type="ECO:0000313" key="2">
    <source>
        <dbReference type="EMBL" id="RKP36186.1"/>
    </source>
</evidence>
<feature type="binding site" evidence="1">
    <location>
        <position position="142"/>
    </location>
    <ligand>
        <name>Zn(2+)</name>
        <dbReference type="ChEBI" id="CHEBI:29105"/>
    </ligand>
</feature>
<accession>A0A4P9ZRL8</accession>
<dbReference type="Proteomes" id="UP000268162">
    <property type="component" value="Unassembled WGS sequence"/>
</dbReference>
<evidence type="ECO:0000256" key="1">
    <source>
        <dbReference type="PIRSR" id="PIRSR605301-1"/>
    </source>
</evidence>
<keyword evidence="1" id="KW-0479">Metal-binding</keyword>
<feature type="binding site" evidence="1">
    <location>
        <position position="66"/>
    </location>
    <ligand>
        <name>Zn(2+)</name>
        <dbReference type="ChEBI" id="CHEBI:29105"/>
    </ligand>
</feature>
<dbReference type="PANTHER" id="PTHR22599">
    <property type="entry name" value="MPS ONE BINDER KINASE ACTIVATOR-LIKE MOB"/>
    <property type="match status" value="1"/>
</dbReference>
<dbReference type="Gene3D" id="1.20.140.30">
    <property type="entry name" value="MOB kinase activator"/>
    <property type="match status" value="1"/>
</dbReference>
<dbReference type="EMBL" id="ML002702">
    <property type="protein sequence ID" value="RKP36186.1"/>
    <property type="molecule type" value="Genomic_DNA"/>
</dbReference>
<feature type="binding site" evidence="1">
    <location>
        <position position="71"/>
    </location>
    <ligand>
        <name>Zn(2+)</name>
        <dbReference type="ChEBI" id="CHEBI:29105"/>
    </ligand>
</feature>
<keyword evidence="3" id="KW-1185">Reference proteome</keyword>